<organism evidence="7 8">
    <name type="scientific">Debaryomyces hansenii (strain ATCC 36239 / CBS 767 / BCRC 21394 / JCM 1990 / NBRC 0083 / IGC 2968)</name>
    <name type="common">Yeast</name>
    <name type="synonym">Torulaspora hansenii</name>
    <dbReference type="NCBI Taxonomy" id="284592"/>
    <lineage>
        <taxon>Eukaryota</taxon>
        <taxon>Fungi</taxon>
        <taxon>Dikarya</taxon>
        <taxon>Ascomycota</taxon>
        <taxon>Saccharomycotina</taxon>
        <taxon>Pichiomycetes</taxon>
        <taxon>Debaryomycetaceae</taxon>
        <taxon>Debaryomyces</taxon>
    </lineage>
</organism>
<keyword evidence="4" id="KW-0539">Nucleus</keyword>
<feature type="region of interest" description="Disordered" evidence="5">
    <location>
        <begin position="1"/>
        <end position="48"/>
    </location>
</feature>
<dbReference type="PANTHER" id="PTHR46117">
    <property type="entry name" value="FI24210P1"/>
    <property type="match status" value="1"/>
</dbReference>
<reference evidence="7 8" key="1">
    <citation type="journal article" date="2004" name="Nature">
        <title>Genome evolution in yeasts.</title>
        <authorList>
            <consortium name="Genolevures"/>
            <person name="Dujon B."/>
            <person name="Sherman D."/>
            <person name="Fischer G."/>
            <person name="Durrens P."/>
            <person name="Casaregola S."/>
            <person name="Lafontaine I."/>
            <person name="de Montigny J."/>
            <person name="Marck C."/>
            <person name="Neuveglise C."/>
            <person name="Talla E."/>
            <person name="Goffard N."/>
            <person name="Frangeul L."/>
            <person name="Aigle M."/>
            <person name="Anthouard V."/>
            <person name="Babour A."/>
            <person name="Barbe V."/>
            <person name="Barnay S."/>
            <person name="Blanchin S."/>
            <person name="Beckerich J.M."/>
            <person name="Beyne E."/>
            <person name="Bleykasten C."/>
            <person name="Boisrame A."/>
            <person name="Boyer J."/>
            <person name="Cattolico L."/>
            <person name="Confanioleri F."/>
            <person name="de Daruvar A."/>
            <person name="Despons L."/>
            <person name="Fabre E."/>
            <person name="Fairhead C."/>
            <person name="Ferry-Dumazet H."/>
            <person name="Groppi A."/>
            <person name="Hantraye F."/>
            <person name="Hennequin C."/>
            <person name="Jauniaux N."/>
            <person name="Joyet P."/>
            <person name="Kachouri R."/>
            <person name="Kerrest A."/>
            <person name="Koszul R."/>
            <person name="Lemaire M."/>
            <person name="Lesur I."/>
            <person name="Ma L."/>
            <person name="Muller H."/>
            <person name="Nicaud J.M."/>
            <person name="Nikolski M."/>
            <person name="Oztas S."/>
            <person name="Ozier-Kalogeropoulos O."/>
            <person name="Pellenz S."/>
            <person name="Potier S."/>
            <person name="Richard G.F."/>
            <person name="Straub M.L."/>
            <person name="Suleau A."/>
            <person name="Swennene D."/>
            <person name="Tekaia F."/>
            <person name="Wesolowski-Louvel M."/>
            <person name="Westhof E."/>
            <person name="Wirth B."/>
            <person name="Zeniou-Meyer M."/>
            <person name="Zivanovic I."/>
            <person name="Bolotin-Fukuhara M."/>
            <person name="Thierry A."/>
            <person name="Bouchier C."/>
            <person name="Caudron B."/>
            <person name="Scarpelli C."/>
            <person name="Gaillardin C."/>
            <person name="Weissenbach J."/>
            <person name="Wincker P."/>
            <person name="Souciet J.L."/>
        </authorList>
    </citation>
    <scope>NUCLEOTIDE SEQUENCE [LARGE SCALE GENOMIC DNA]</scope>
    <source>
        <strain evidence="8">ATCC 36239 / CBS 767 / BCRC 21394 / JCM 1990 / NBRC 0083 / IGC 2968</strain>
    </source>
</reference>
<dbReference type="InterPro" id="IPR051732">
    <property type="entry name" value="USF"/>
</dbReference>
<dbReference type="PANTHER" id="PTHR46117:SF3">
    <property type="entry name" value="FI24210P1"/>
    <property type="match status" value="1"/>
</dbReference>
<dbReference type="eggNOG" id="ENOG502S1F7">
    <property type="taxonomic scope" value="Eukaryota"/>
</dbReference>
<proteinExistence type="predicted"/>
<dbReference type="Proteomes" id="UP000000599">
    <property type="component" value="Chromosome E"/>
</dbReference>
<feature type="region of interest" description="Disordered" evidence="5">
    <location>
        <begin position="144"/>
        <end position="163"/>
    </location>
</feature>
<dbReference type="PROSITE" id="PS50888">
    <property type="entry name" value="BHLH"/>
    <property type="match status" value="1"/>
</dbReference>
<dbReference type="InParanoid" id="Q6BPH3"/>
<sequence length="279" mass="30565">MSDFKGFKDSFLKSNSQSGTNSAVSGSGSESISPPQDSKDKGLNIPSIHIKTESADKLASKSLDIKKQLSQSFQGNSSTQQHGGISKPQSRKNSIIAIKSNNASEDEDDDDKDDPQVNERKRRDNINEKIQELLTLIPAEFFQENPPATNQPQQQQTQQSENDAAIAAAVKNSGTKDGKPNKGQILTKSVEYLQYLQNLIDENNRKEVELVMKLKNLEFQEQNRQQNVPINVGHTSAERSLGKIGVGPLSDDYFKSVLVNSAGTNKSGQRKGSTFSVSP</sequence>
<dbReference type="InterPro" id="IPR011598">
    <property type="entry name" value="bHLH_dom"/>
</dbReference>
<dbReference type="HOGENOM" id="CLU_983518_0_0_1"/>
<dbReference type="GO" id="GO:0000981">
    <property type="term" value="F:DNA-binding transcription factor activity, RNA polymerase II-specific"/>
    <property type="evidence" value="ECO:0007669"/>
    <property type="project" value="TreeGrafter"/>
</dbReference>
<dbReference type="AlphaFoldDB" id="Q6BPH3"/>
<dbReference type="GO" id="GO:0046983">
    <property type="term" value="F:protein dimerization activity"/>
    <property type="evidence" value="ECO:0007669"/>
    <property type="project" value="InterPro"/>
</dbReference>
<evidence type="ECO:0000256" key="3">
    <source>
        <dbReference type="ARBA" id="ARBA00023163"/>
    </source>
</evidence>
<evidence type="ECO:0000256" key="4">
    <source>
        <dbReference type="ARBA" id="ARBA00023242"/>
    </source>
</evidence>
<dbReference type="CDD" id="cd11387">
    <property type="entry name" value="bHLHzip_USF_MITF"/>
    <property type="match status" value="1"/>
</dbReference>
<evidence type="ECO:0000256" key="2">
    <source>
        <dbReference type="ARBA" id="ARBA00023015"/>
    </source>
</evidence>
<dbReference type="SMART" id="SM00353">
    <property type="entry name" value="HLH"/>
    <property type="match status" value="1"/>
</dbReference>
<dbReference type="OrthoDB" id="690068at2759"/>
<dbReference type="OMA" id="RRNSAFH"/>
<keyword evidence="8" id="KW-1185">Reference proteome</keyword>
<comment type="subcellular location">
    <subcellularLocation>
        <location evidence="1">Nucleus</location>
    </subcellularLocation>
</comment>
<feature type="compositionally biased region" description="Acidic residues" evidence="5">
    <location>
        <begin position="104"/>
        <end position="113"/>
    </location>
</feature>
<feature type="compositionally biased region" description="Polar residues" evidence="5">
    <location>
        <begin position="12"/>
        <end position="21"/>
    </location>
</feature>
<dbReference type="Gene3D" id="4.10.280.10">
    <property type="entry name" value="Helix-loop-helix DNA-binding domain"/>
    <property type="match status" value="1"/>
</dbReference>
<evidence type="ECO:0000313" key="7">
    <source>
        <dbReference type="EMBL" id="CAG88138.2"/>
    </source>
</evidence>
<accession>Q6BPH3</accession>
<evidence type="ECO:0000256" key="1">
    <source>
        <dbReference type="ARBA" id="ARBA00004123"/>
    </source>
</evidence>
<dbReference type="Pfam" id="PF00010">
    <property type="entry name" value="HLH"/>
    <property type="match status" value="1"/>
</dbReference>
<feature type="compositionally biased region" description="Basic and acidic residues" evidence="5">
    <location>
        <begin position="114"/>
        <end position="126"/>
    </location>
</feature>
<feature type="compositionally biased region" description="Low complexity" evidence="5">
    <location>
        <begin position="22"/>
        <end position="33"/>
    </location>
</feature>
<dbReference type="SUPFAM" id="SSF47459">
    <property type="entry name" value="HLH, helix-loop-helix DNA-binding domain"/>
    <property type="match status" value="1"/>
</dbReference>
<feature type="region of interest" description="Disordered" evidence="5">
    <location>
        <begin position="69"/>
        <end position="126"/>
    </location>
</feature>
<dbReference type="VEuPathDB" id="FungiDB:DEHA2E13640g"/>
<evidence type="ECO:0000259" key="6">
    <source>
        <dbReference type="PROSITE" id="PS50888"/>
    </source>
</evidence>
<dbReference type="STRING" id="284592.Q6BPH3"/>
<evidence type="ECO:0000256" key="5">
    <source>
        <dbReference type="SAM" id="MobiDB-lite"/>
    </source>
</evidence>
<dbReference type="EMBL" id="CR382137">
    <property type="protein sequence ID" value="CAG88138.2"/>
    <property type="molecule type" value="Genomic_DNA"/>
</dbReference>
<dbReference type="GO" id="GO:0000978">
    <property type="term" value="F:RNA polymerase II cis-regulatory region sequence-specific DNA binding"/>
    <property type="evidence" value="ECO:0007669"/>
    <property type="project" value="TreeGrafter"/>
</dbReference>
<dbReference type="KEGG" id="dha:DEHA2E13640g"/>
<dbReference type="GO" id="GO:0005634">
    <property type="term" value="C:nucleus"/>
    <property type="evidence" value="ECO:0007669"/>
    <property type="project" value="UniProtKB-SubCell"/>
</dbReference>
<dbReference type="GeneID" id="2902005"/>
<keyword evidence="3" id="KW-0804">Transcription</keyword>
<name>Q6BPH3_DEBHA</name>
<gene>
    <name evidence="7" type="ordered locus">DEHA2E13640g</name>
</gene>
<dbReference type="RefSeq" id="XP_459897.2">
    <property type="nucleotide sequence ID" value="XM_459897.2"/>
</dbReference>
<evidence type="ECO:0000313" key="8">
    <source>
        <dbReference type="Proteomes" id="UP000000599"/>
    </source>
</evidence>
<protein>
    <submittedName>
        <fullName evidence="7">DEHA2E13640p</fullName>
    </submittedName>
</protein>
<feature type="compositionally biased region" description="Basic and acidic residues" evidence="5">
    <location>
        <begin position="1"/>
        <end position="11"/>
    </location>
</feature>
<keyword evidence="2" id="KW-0805">Transcription regulation</keyword>
<dbReference type="InterPro" id="IPR036638">
    <property type="entry name" value="HLH_DNA-bd_sf"/>
</dbReference>
<feature type="compositionally biased region" description="Polar residues" evidence="5">
    <location>
        <begin position="69"/>
        <end position="103"/>
    </location>
</feature>
<feature type="domain" description="BHLH" evidence="6">
    <location>
        <begin position="110"/>
        <end position="196"/>
    </location>
</feature>